<reference evidence="2" key="1">
    <citation type="submission" date="2021-03" db="EMBL/GenBank/DDBJ databases">
        <title>Whole genome sequence of Jiella sp. CQZ9-1.</title>
        <authorList>
            <person name="Tuo L."/>
        </authorList>
    </citation>
    <scope>NUCLEOTIDE SEQUENCE</scope>
    <source>
        <strain evidence="2">CQZ9-1</strain>
    </source>
</reference>
<organism evidence="2 3">
    <name type="scientific">Jiella flava</name>
    <dbReference type="NCBI Taxonomy" id="2816857"/>
    <lineage>
        <taxon>Bacteria</taxon>
        <taxon>Pseudomonadati</taxon>
        <taxon>Pseudomonadota</taxon>
        <taxon>Alphaproteobacteria</taxon>
        <taxon>Hyphomicrobiales</taxon>
        <taxon>Aurantimonadaceae</taxon>
        <taxon>Jiella</taxon>
    </lineage>
</organism>
<keyword evidence="1" id="KW-1133">Transmembrane helix</keyword>
<evidence type="ECO:0000256" key="1">
    <source>
        <dbReference type="SAM" id="Phobius"/>
    </source>
</evidence>
<feature type="transmembrane region" description="Helical" evidence="1">
    <location>
        <begin position="93"/>
        <end position="111"/>
    </location>
</feature>
<gene>
    <name evidence="2" type="ORF">J1C48_14300</name>
</gene>
<comment type="caution">
    <text evidence="2">The sequence shown here is derived from an EMBL/GenBank/DDBJ whole genome shotgun (WGS) entry which is preliminary data.</text>
</comment>
<accession>A0A939FY97</accession>
<evidence type="ECO:0000313" key="2">
    <source>
        <dbReference type="EMBL" id="MBO0663750.1"/>
    </source>
</evidence>
<keyword evidence="1" id="KW-0472">Membrane</keyword>
<name>A0A939FY97_9HYPH</name>
<keyword evidence="1" id="KW-0812">Transmembrane</keyword>
<dbReference type="AlphaFoldDB" id="A0A939FY97"/>
<sequence>MTNRIASLLALSAWAGFCGVSATRCLHEAGLSAWVFGSTIDGLLDRAEWISLGVSHGTLLGLAAMLAAMAIGCVYAALAVGHLVTAPDRNAEPFAGAVFAALFGFYAALGLSGSPAFALFGAGPLATLFIALGLAALLFDHLIADTGDEDDIAFDRIMRHIEDANRSAIAERERRFGDHSDDSR</sequence>
<dbReference type="RefSeq" id="WP_207258664.1">
    <property type="nucleotide sequence ID" value="NZ_JAFMPP010000013.1"/>
</dbReference>
<feature type="transmembrane region" description="Helical" evidence="1">
    <location>
        <begin position="117"/>
        <end position="139"/>
    </location>
</feature>
<proteinExistence type="predicted"/>
<feature type="transmembrane region" description="Helical" evidence="1">
    <location>
        <begin position="59"/>
        <end position="81"/>
    </location>
</feature>
<keyword evidence="3" id="KW-1185">Reference proteome</keyword>
<dbReference type="EMBL" id="JAFMPP010000013">
    <property type="protein sequence ID" value="MBO0663750.1"/>
    <property type="molecule type" value="Genomic_DNA"/>
</dbReference>
<dbReference type="Proteomes" id="UP000664122">
    <property type="component" value="Unassembled WGS sequence"/>
</dbReference>
<evidence type="ECO:0000313" key="3">
    <source>
        <dbReference type="Proteomes" id="UP000664122"/>
    </source>
</evidence>
<protein>
    <submittedName>
        <fullName evidence="2">Uncharacterized protein</fullName>
    </submittedName>
</protein>